<feature type="domain" description="AB hydrolase-1" evidence="1">
    <location>
        <begin position="34"/>
        <end position="267"/>
    </location>
</feature>
<dbReference type="GO" id="GO:0016787">
    <property type="term" value="F:hydrolase activity"/>
    <property type="evidence" value="ECO:0007669"/>
    <property type="project" value="UniProtKB-KW"/>
</dbReference>
<name>A0ABT0XRE0_9ACTN</name>
<comment type="caution">
    <text evidence="2">The sequence shown here is derived from an EMBL/GenBank/DDBJ whole genome shotgun (WGS) entry which is preliminary data.</text>
</comment>
<dbReference type="Gene3D" id="3.40.50.1820">
    <property type="entry name" value="alpha/beta hydrolase"/>
    <property type="match status" value="1"/>
</dbReference>
<organism evidence="2 3">
    <name type="scientific">Paractinoplanes hotanensis</name>
    <dbReference type="NCBI Taxonomy" id="2906497"/>
    <lineage>
        <taxon>Bacteria</taxon>
        <taxon>Bacillati</taxon>
        <taxon>Actinomycetota</taxon>
        <taxon>Actinomycetes</taxon>
        <taxon>Micromonosporales</taxon>
        <taxon>Micromonosporaceae</taxon>
        <taxon>Paractinoplanes</taxon>
    </lineage>
</organism>
<dbReference type="InterPro" id="IPR029058">
    <property type="entry name" value="AB_hydrolase_fold"/>
</dbReference>
<dbReference type="InterPro" id="IPR000073">
    <property type="entry name" value="AB_hydrolase_1"/>
</dbReference>
<evidence type="ECO:0000259" key="1">
    <source>
        <dbReference type="Pfam" id="PF00561"/>
    </source>
</evidence>
<sequence length="286" mass="30104">MTDSLNTGQPHVATFVTAGPLRLWTERTGDLACPAVLLIAGASAQGYTMPDALVARLVDRGAQVIRYDHRDTGRSSTVDYDRDPYGLTELAGDAVAVLDAYGLDSAHIVGGSMGGMIAQWLGVHEPARVRSLTLLSTSPVGIDPASSPLPPPAPHFLRHEAGPPGVESDVVLFRLMNGDVRPFDEPAVRAMLERCWARAADPSAAANHGRVAQRMTPDLQVPLSVITAPTLVVHGDQDPIYSPAHGEALAAAIPGARLELVPGMGHVYLSPGLPELLADLVPVHTA</sequence>
<dbReference type="EMBL" id="JAMQOL010000003">
    <property type="protein sequence ID" value="MCM4076334.1"/>
    <property type="molecule type" value="Genomic_DNA"/>
</dbReference>
<keyword evidence="3" id="KW-1185">Reference proteome</keyword>
<evidence type="ECO:0000313" key="3">
    <source>
        <dbReference type="Proteomes" id="UP001523216"/>
    </source>
</evidence>
<dbReference type="PRINTS" id="PR00111">
    <property type="entry name" value="ABHYDROLASE"/>
</dbReference>
<dbReference type="RefSeq" id="WP_251796243.1">
    <property type="nucleotide sequence ID" value="NZ_JAMQOL010000003.1"/>
</dbReference>
<dbReference type="PANTHER" id="PTHR43433:SF5">
    <property type="entry name" value="AB HYDROLASE-1 DOMAIN-CONTAINING PROTEIN"/>
    <property type="match status" value="1"/>
</dbReference>
<dbReference type="Pfam" id="PF00561">
    <property type="entry name" value="Abhydrolase_1"/>
    <property type="match status" value="1"/>
</dbReference>
<accession>A0ABT0XRE0</accession>
<protein>
    <submittedName>
        <fullName evidence="2">Alpha/beta fold hydrolase</fullName>
    </submittedName>
</protein>
<reference evidence="2 3" key="1">
    <citation type="submission" date="2022-06" db="EMBL/GenBank/DDBJ databases">
        <title>Actinoplanes abujensis sp. nov., isolated from Nigerian arid soil.</title>
        <authorList>
            <person name="Ding P."/>
        </authorList>
    </citation>
    <scope>NUCLEOTIDE SEQUENCE [LARGE SCALE GENOMIC DNA]</scope>
    <source>
        <strain evidence="3">TRM88002</strain>
    </source>
</reference>
<dbReference type="SUPFAM" id="SSF53474">
    <property type="entry name" value="alpha/beta-Hydrolases"/>
    <property type="match status" value="1"/>
</dbReference>
<gene>
    <name evidence="2" type="ORF">LXN57_02015</name>
</gene>
<dbReference type="PANTHER" id="PTHR43433">
    <property type="entry name" value="HYDROLASE, ALPHA/BETA FOLD FAMILY PROTEIN"/>
    <property type="match status" value="1"/>
</dbReference>
<evidence type="ECO:0000313" key="2">
    <source>
        <dbReference type="EMBL" id="MCM4076334.1"/>
    </source>
</evidence>
<keyword evidence="2" id="KW-0378">Hydrolase</keyword>
<dbReference type="InterPro" id="IPR050471">
    <property type="entry name" value="AB_hydrolase"/>
</dbReference>
<dbReference type="Proteomes" id="UP001523216">
    <property type="component" value="Unassembled WGS sequence"/>
</dbReference>
<proteinExistence type="predicted"/>